<dbReference type="OrthoDB" id="2939938at2"/>
<keyword evidence="3" id="KW-1185">Reference proteome</keyword>
<evidence type="ECO:0000313" key="3">
    <source>
        <dbReference type="Proteomes" id="UP000195437"/>
    </source>
</evidence>
<evidence type="ECO:0000313" key="2">
    <source>
        <dbReference type="EMBL" id="ARU62857.1"/>
    </source>
</evidence>
<dbReference type="RefSeq" id="WP_087458207.1">
    <property type="nucleotide sequence ID" value="NZ_CP021434.1"/>
</dbReference>
<dbReference type="InterPro" id="IPR046748">
    <property type="entry name" value="HipA_2"/>
</dbReference>
<reference evidence="3" key="1">
    <citation type="submission" date="2017-05" db="EMBL/GenBank/DDBJ databases">
        <authorList>
            <person name="Sung H."/>
        </authorList>
    </citation>
    <scope>NUCLEOTIDE SEQUENCE [LARGE SCALE GENOMIC DNA]</scope>
    <source>
        <strain evidence="3">AR23208</strain>
    </source>
</reference>
<dbReference type="Gene3D" id="1.10.1070.20">
    <property type="match status" value="1"/>
</dbReference>
<name>A0A1Y0IR02_9BACL</name>
<dbReference type="Pfam" id="PF20613">
    <property type="entry name" value="HipA_2"/>
    <property type="match status" value="1"/>
</dbReference>
<sequence>MPKQHWILERPWKEKRQGQVWVVRDDHNTRGYFKFATKEQWYFSGPMIANEIIAATLAKRLGFPVSKLEMATVWGPGGIPQEGIVSVQVDAEEVITWREAPSSVKADPEQHVEQFDLLLQMVVFDAWIANIDRAKGKNLILYRDNPGEKYKWYLIDHGHTLFGSPRKWKRGAWNAPLWEQLWRFYNVPQGLLAAQSDKERLEPMIQKIEVMRMSEIDAALRAVPRGYLQTRDRQFIKRLLLYRQKRIRTIIERWLAYPGAKECNT</sequence>
<gene>
    <name evidence="2" type="ORF">CBW65_19150</name>
</gene>
<dbReference type="KEGG" id="tum:CBW65_19150"/>
<organism evidence="2 3">
    <name type="scientific">Tumebacillus avium</name>
    <dbReference type="NCBI Taxonomy" id="1903704"/>
    <lineage>
        <taxon>Bacteria</taxon>
        <taxon>Bacillati</taxon>
        <taxon>Bacillota</taxon>
        <taxon>Bacilli</taxon>
        <taxon>Bacillales</taxon>
        <taxon>Alicyclobacillaceae</taxon>
        <taxon>Tumebacillus</taxon>
    </lineage>
</organism>
<dbReference type="AlphaFoldDB" id="A0A1Y0IR02"/>
<proteinExistence type="predicted"/>
<dbReference type="EMBL" id="CP021434">
    <property type="protein sequence ID" value="ARU62857.1"/>
    <property type="molecule type" value="Genomic_DNA"/>
</dbReference>
<feature type="domain" description="HipA-like kinase" evidence="1">
    <location>
        <begin position="49"/>
        <end position="158"/>
    </location>
</feature>
<accession>A0A1Y0IR02</accession>
<evidence type="ECO:0000259" key="1">
    <source>
        <dbReference type="Pfam" id="PF20613"/>
    </source>
</evidence>
<protein>
    <recommendedName>
        <fullName evidence="1">HipA-like kinase domain-containing protein</fullName>
    </recommendedName>
</protein>
<dbReference type="Proteomes" id="UP000195437">
    <property type="component" value="Chromosome"/>
</dbReference>